<name>A0A517RNN8_9PLAN</name>
<dbReference type="KEGG" id="gaz:Pan241w_55620"/>
<evidence type="ECO:0000313" key="2">
    <source>
        <dbReference type="Proteomes" id="UP000317171"/>
    </source>
</evidence>
<protein>
    <submittedName>
        <fullName evidence="1">Uncharacterized protein</fullName>
    </submittedName>
</protein>
<gene>
    <name evidence="1" type="ORF">Pan241w_55620</name>
</gene>
<sequence length="95" mass="11069">MDSVFNDIVHLPICDRSVFEDNNMRPLGFQFNKVRSEITEFGRADFTEGYSEGDQIISADDKVLLYCFLHMRGHFWSTYANDLPLRTVPVVMLQF</sequence>
<keyword evidence="2" id="KW-1185">Reference proteome</keyword>
<reference evidence="1 2" key="1">
    <citation type="submission" date="2019-02" db="EMBL/GenBank/DDBJ databases">
        <title>Deep-cultivation of Planctomycetes and their phenomic and genomic characterization uncovers novel biology.</title>
        <authorList>
            <person name="Wiegand S."/>
            <person name="Jogler M."/>
            <person name="Boedeker C."/>
            <person name="Pinto D."/>
            <person name="Vollmers J."/>
            <person name="Rivas-Marin E."/>
            <person name="Kohn T."/>
            <person name="Peeters S.H."/>
            <person name="Heuer A."/>
            <person name="Rast P."/>
            <person name="Oberbeckmann S."/>
            <person name="Bunk B."/>
            <person name="Jeske O."/>
            <person name="Meyerdierks A."/>
            <person name="Storesund J.E."/>
            <person name="Kallscheuer N."/>
            <person name="Luecker S."/>
            <person name="Lage O.M."/>
            <person name="Pohl T."/>
            <person name="Merkel B.J."/>
            <person name="Hornburger P."/>
            <person name="Mueller R.-W."/>
            <person name="Bruemmer F."/>
            <person name="Labrenz M."/>
            <person name="Spormann A.M."/>
            <person name="Op den Camp H."/>
            <person name="Overmann J."/>
            <person name="Amann R."/>
            <person name="Jetten M.S.M."/>
            <person name="Mascher T."/>
            <person name="Medema M.H."/>
            <person name="Devos D.P."/>
            <person name="Kaster A.-K."/>
            <person name="Ovreas L."/>
            <person name="Rohde M."/>
            <person name="Galperin M.Y."/>
            <person name="Jogler C."/>
        </authorList>
    </citation>
    <scope>NUCLEOTIDE SEQUENCE [LARGE SCALE GENOMIC DNA]</scope>
    <source>
        <strain evidence="1 2">Pan241w</strain>
    </source>
</reference>
<organism evidence="1 2">
    <name type="scientific">Gimesia alba</name>
    <dbReference type="NCBI Taxonomy" id="2527973"/>
    <lineage>
        <taxon>Bacteria</taxon>
        <taxon>Pseudomonadati</taxon>
        <taxon>Planctomycetota</taxon>
        <taxon>Planctomycetia</taxon>
        <taxon>Planctomycetales</taxon>
        <taxon>Planctomycetaceae</taxon>
        <taxon>Gimesia</taxon>
    </lineage>
</organism>
<dbReference type="Proteomes" id="UP000317171">
    <property type="component" value="Chromosome"/>
</dbReference>
<accession>A0A517RNN8</accession>
<proteinExistence type="predicted"/>
<dbReference type="EMBL" id="CP036269">
    <property type="protein sequence ID" value="QDT45442.1"/>
    <property type="molecule type" value="Genomic_DNA"/>
</dbReference>
<dbReference type="AlphaFoldDB" id="A0A517RNN8"/>
<evidence type="ECO:0000313" key="1">
    <source>
        <dbReference type="EMBL" id="QDT45442.1"/>
    </source>
</evidence>